<reference evidence="1 2" key="1">
    <citation type="journal article" date="2018" name="Mol. Plant">
        <title>The genome of Artemisia annua provides insight into the evolution of Asteraceae family and artemisinin biosynthesis.</title>
        <authorList>
            <person name="Shen Q."/>
            <person name="Zhang L."/>
            <person name="Liao Z."/>
            <person name="Wang S."/>
            <person name="Yan T."/>
            <person name="Shi P."/>
            <person name="Liu M."/>
            <person name="Fu X."/>
            <person name="Pan Q."/>
            <person name="Wang Y."/>
            <person name="Lv Z."/>
            <person name="Lu X."/>
            <person name="Zhang F."/>
            <person name="Jiang W."/>
            <person name="Ma Y."/>
            <person name="Chen M."/>
            <person name="Hao X."/>
            <person name="Li L."/>
            <person name="Tang Y."/>
            <person name="Lv G."/>
            <person name="Zhou Y."/>
            <person name="Sun X."/>
            <person name="Brodelius P.E."/>
            <person name="Rose J.K.C."/>
            <person name="Tang K."/>
        </authorList>
    </citation>
    <scope>NUCLEOTIDE SEQUENCE [LARGE SCALE GENOMIC DNA]</scope>
    <source>
        <strain evidence="2">cv. Huhao1</strain>
        <tissue evidence="1">Leaf</tissue>
    </source>
</reference>
<proteinExistence type="predicted"/>
<dbReference type="EMBL" id="PKPP01015000">
    <property type="protein sequence ID" value="PWA39051.1"/>
    <property type="molecule type" value="Genomic_DNA"/>
</dbReference>
<sequence>MNGKENIKFQFEKFGRITDVVMMHDKVTHCPQGFGFINRSHIVPGMTFFQAMRQSQDTLVILTGCYPVNGYGLGPVSPRIPWGPLPMPVYPAYKNDTSLC</sequence>
<dbReference type="GO" id="GO:0003676">
    <property type="term" value="F:nucleic acid binding"/>
    <property type="evidence" value="ECO:0007669"/>
    <property type="project" value="InterPro"/>
</dbReference>
<comment type="caution">
    <text evidence="1">The sequence shown here is derived from an EMBL/GenBank/DDBJ whole genome shotgun (WGS) entry which is preliminary data.</text>
</comment>
<dbReference type="Proteomes" id="UP000245207">
    <property type="component" value="Unassembled WGS sequence"/>
</dbReference>
<dbReference type="OrthoDB" id="1875751at2759"/>
<accession>A0A2U1KQP0</accession>
<keyword evidence="2" id="KW-1185">Reference proteome</keyword>
<dbReference type="Gene3D" id="3.30.70.330">
    <property type="match status" value="1"/>
</dbReference>
<dbReference type="SUPFAM" id="SSF54928">
    <property type="entry name" value="RNA-binding domain, RBD"/>
    <property type="match status" value="1"/>
</dbReference>
<protein>
    <submittedName>
        <fullName evidence="1">Nucleotide-binding alpha-beta plait domain-containing protein</fullName>
    </submittedName>
</protein>
<gene>
    <name evidence="1" type="ORF">CTI12_AA575580</name>
</gene>
<dbReference type="InterPro" id="IPR035979">
    <property type="entry name" value="RBD_domain_sf"/>
</dbReference>
<evidence type="ECO:0000313" key="1">
    <source>
        <dbReference type="EMBL" id="PWA39051.1"/>
    </source>
</evidence>
<evidence type="ECO:0000313" key="2">
    <source>
        <dbReference type="Proteomes" id="UP000245207"/>
    </source>
</evidence>
<organism evidence="1 2">
    <name type="scientific">Artemisia annua</name>
    <name type="common">Sweet wormwood</name>
    <dbReference type="NCBI Taxonomy" id="35608"/>
    <lineage>
        <taxon>Eukaryota</taxon>
        <taxon>Viridiplantae</taxon>
        <taxon>Streptophyta</taxon>
        <taxon>Embryophyta</taxon>
        <taxon>Tracheophyta</taxon>
        <taxon>Spermatophyta</taxon>
        <taxon>Magnoliopsida</taxon>
        <taxon>eudicotyledons</taxon>
        <taxon>Gunneridae</taxon>
        <taxon>Pentapetalae</taxon>
        <taxon>asterids</taxon>
        <taxon>campanulids</taxon>
        <taxon>Asterales</taxon>
        <taxon>Asteraceae</taxon>
        <taxon>Asteroideae</taxon>
        <taxon>Anthemideae</taxon>
        <taxon>Artemisiinae</taxon>
        <taxon>Artemisia</taxon>
    </lineage>
</organism>
<dbReference type="AlphaFoldDB" id="A0A2U1KQP0"/>
<name>A0A2U1KQP0_ARTAN</name>
<dbReference type="InterPro" id="IPR012677">
    <property type="entry name" value="Nucleotide-bd_a/b_plait_sf"/>
</dbReference>